<evidence type="ECO:0000259" key="1">
    <source>
        <dbReference type="Pfam" id="PF14134"/>
    </source>
</evidence>
<organism evidence="2 3">
    <name type="scientific">Microbacter margulisiae</name>
    <dbReference type="NCBI Taxonomy" id="1350067"/>
    <lineage>
        <taxon>Bacteria</taxon>
        <taxon>Pseudomonadati</taxon>
        <taxon>Bacteroidota</taxon>
        <taxon>Bacteroidia</taxon>
        <taxon>Bacteroidales</taxon>
        <taxon>Porphyromonadaceae</taxon>
        <taxon>Microbacter</taxon>
    </lineage>
</organism>
<reference evidence="2 3" key="1">
    <citation type="submission" date="2020-08" db="EMBL/GenBank/DDBJ databases">
        <title>Genomic Encyclopedia of Type Strains, Phase IV (KMG-IV): sequencing the most valuable type-strain genomes for metagenomic binning, comparative biology and taxonomic classification.</title>
        <authorList>
            <person name="Goeker M."/>
        </authorList>
    </citation>
    <scope>NUCLEOTIDE SEQUENCE [LARGE SCALE GENOMIC DNA]</scope>
    <source>
        <strain evidence="2 3">DSM 27471</strain>
    </source>
</reference>
<evidence type="ECO:0000313" key="3">
    <source>
        <dbReference type="Proteomes" id="UP000544222"/>
    </source>
</evidence>
<dbReference type="InterPro" id="IPR029044">
    <property type="entry name" value="Nucleotide-diphossugar_trans"/>
</dbReference>
<name>A0A7W5DQJ5_9PORP</name>
<dbReference type="RefSeq" id="WP_183413027.1">
    <property type="nucleotide sequence ID" value="NZ_JACHYB010000001.1"/>
</dbReference>
<evidence type="ECO:0000313" key="2">
    <source>
        <dbReference type="EMBL" id="MBB3187242.1"/>
    </source>
</evidence>
<sequence length="509" mass="57640">MSTFTKSDLQQLKIKGITSEQVEKQLQSFANGFPPLDIAKAATIGDGIMKVEGHDIDPYIKTWEEYQNLNKQIVKFVPASGAATRMFSELYSFLNGKEHVPTQPHVVQFFQHIQDFAFYEHLNAICFQHTGSFIPELIKQQQCKPIINLLLNAEGMNYGNLPKALLLFHHYSAETRTPLQEHLVESAYYAANSGHEVQLHFTISSAHENLFKNHLEGHIKYYEELMNVKYKISFSQQKSLTDTIAADMNNEPFRDETGLLVFRPGGHGALIENLNAIDADIIFIKNIDNVTTDKLRKPTITYKRLLGGILVETKRQIFTYLNELDHPHGLTLEKLEAMKQFCKLQLNVQHPILQQDNTPELIKFLHNTFNRPIRVCGMVANEGEPGGGPYFAKEHDGSVSLQILESSQIDTSKPEQAALLQQATHFNPVDLVCAVRNYKGKKFDLRTFIDPKTGFIAQKTKNGKVLKALELPGLWNGAMSNWNTIFVDVPLATFSPVKTANDLLRPEHR</sequence>
<dbReference type="EMBL" id="JACHYB010000001">
    <property type="protein sequence ID" value="MBB3187242.1"/>
    <property type="molecule type" value="Genomic_DNA"/>
</dbReference>
<dbReference type="Pfam" id="PF14134">
    <property type="entry name" value="DUF4301"/>
    <property type="match status" value="1"/>
</dbReference>
<dbReference type="Proteomes" id="UP000544222">
    <property type="component" value="Unassembled WGS sequence"/>
</dbReference>
<dbReference type="AlphaFoldDB" id="A0A7W5DQJ5"/>
<comment type="caution">
    <text evidence="2">The sequence shown here is derived from an EMBL/GenBank/DDBJ whole genome shotgun (WGS) entry which is preliminary data.</text>
</comment>
<keyword evidence="3" id="KW-1185">Reference proteome</keyword>
<accession>A0A7W5DQJ5</accession>
<gene>
    <name evidence="2" type="ORF">FHX64_001405</name>
</gene>
<dbReference type="SUPFAM" id="SSF53448">
    <property type="entry name" value="Nucleotide-diphospho-sugar transferases"/>
    <property type="match status" value="2"/>
</dbReference>
<feature type="domain" description="DUF4301" evidence="1">
    <location>
        <begin position="5"/>
        <end position="509"/>
    </location>
</feature>
<dbReference type="InterPro" id="IPR025393">
    <property type="entry name" value="DUF4301"/>
</dbReference>
<proteinExistence type="predicted"/>
<protein>
    <recommendedName>
        <fullName evidence="1">DUF4301 domain-containing protein</fullName>
    </recommendedName>
</protein>